<dbReference type="EMBL" id="JABENB010000001">
    <property type="protein sequence ID" value="NNG39903.1"/>
    <property type="molecule type" value="Genomic_DNA"/>
</dbReference>
<dbReference type="InterPro" id="IPR000551">
    <property type="entry name" value="MerR-type_HTH_dom"/>
</dbReference>
<dbReference type="Gene3D" id="1.10.1660.10">
    <property type="match status" value="1"/>
</dbReference>
<comment type="caution">
    <text evidence="6">The sequence shown here is derived from an EMBL/GenBank/DDBJ whole genome shotgun (WGS) entry which is preliminary data.</text>
</comment>
<accession>A0A849AIV9</accession>
<keyword evidence="7" id="KW-1185">Reference proteome</keyword>
<dbReference type="Pfam" id="PF13411">
    <property type="entry name" value="MerR_1"/>
    <property type="match status" value="1"/>
</dbReference>
<sequence>MKIGEVAQRLDVPIHVLRHWDDMGVVVADRSASGHRIYTEEHLYRLRILQACQGIGMSLAEIRNVLRRGAPGRATAITHQLHRVRQQRIALERTEQFLTHVIDCRHDLLTRCPACSAYAEDAAST</sequence>
<organism evidence="6 7">
    <name type="scientific">Flexivirga aerilata</name>
    <dbReference type="NCBI Taxonomy" id="1656889"/>
    <lineage>
        <taxon>Bacteria</taxon>
        <taxon>Bacillati</taxon>
        <taxon>Actinomycetota</taxon>
        <taxon>Actinomycetes</taxon>
        <taxon>Micrococcales</taxon>
        <taxon>Dermacoccaceae</taxon>
        <taxon>Flexivirga</taxon>
    </lineage>
</organism>
<evidence type="ECO:0000256" key="4">
    <source>
        <dbReference type="ARBA" id="ARBA00023163"/>
    </source>
</evidence>
<dbReference type="GO" id="GO:0003677">
    <property type="term" value="F:DNA binding"/>
    <property type="evidence" value="ECO:0007669"/>
    <property type="project" value="UniProtKB-KW"/>
</dbReference>
<keyword evidence="2" id="KW-0805">Transcription regulation</keyword>
<keyword evidence="4" id="KW-0804">Transcription</keyword>
<dbReference type="PROSITE" id="PS50937">
    <property type="entry name" value="HTH_MERR_2"/>
    <property type="match status" value="1"/>
</dbReference>
<proteinExistence type="predicted"/>
<dbReference type="CDD" id="cd00592">
    <property type="entry name" value="HTH_MerR-like"/>
    <property type="match status" value="1"/>
</dbReference>
<dbReference type="SMART" id="SM00422">
    <property type="entry name" value="HTH_MERR"/>
    <property type="match status" value="1"/>
</dbReference>
<evidence type="ECO:0000256" key="1">
    <source>
        <dbReference type="ARBA" id="ARBA00022491"/>
    </source>
</evidence>
<dbReference type="InterPro" id="IPR047057">
    <property type="entry name" value="MerR_fam"/>
</dbReference>
<dbReference type="SUPFAM" id="SSF46955">
    <property type="entry name" value="Putative DNA-binding domain"/>
    <property type="match status" value="1"/>
</dbReference>
<protein>
    <submittedName>
        <fullName evidence="6">MerR family transcriptional regulator</fullName>
    </submittedName>
</protein>
<dbReference type="GO" id="GO:0003700">
    <property type="term" value="F:DNA-binding transcription factor activity"/>
    <property type="evidence" value="ECO:0007669"/>
    <property type="project" value="InterPro"/>
</dbReference>
<feature type="domain" description="HTH merR-type" evidence="5">
    <location>
        <begin position="1"/>
        <end position="68"/>
    </location>
</feature>
<evidence type="ECO:0000313" key="7">
    <source>
        <dbReference type="Proteomes" id="UP000557772"/>
    </source>
</evidence>
<reference evidence="6 7" key="1">
    <citation type="submission" date="2020-05" db="EMBL/GenBank/DDBJ databases">
        <title>Flexivirga sp. ID2601S isolated from air conditioner.</title>
        <authorList>
            <person name="Kim D.H."/>
        </authorList>
    </citation>
    <scope>NUCLEOTIDE SEQUENCE [LARGE SCALE GENOMIC DNA]</scope>
    <source>
        <strain evidence="6 7">ID2601S</strain>
    </source>
</reference>
<dbReference type="PANTHER" id="PTHR30204:SF69">
    <property type="entry name" value="MERR-FAMILY TRANSCRIPTIONAL REGULATOR"/>
    <property type="match status" value="1"/>
</dbReference>
<evidence type="ECO:0000256" key="3">
    <source>
        <dbReference type="ARBA" id="ARBA00023125"/>
    </source>
</evidence>
<gene>
    <name evidence="6" type="ORF">HJ588_11535</name>
</gene>
<name>A0A849AIV9_9MICO</name>
<dbReference type="Proteomes" id="UP000557772">
    <property type="component" value="Unassembled WGS sequence"/>
</dbReference>
<dbReference type="InterPro" id="IPR009061">
    <property type="entry name" value="DNA-bd_dom_put_sf"/>
</dbReference>
<keyword evidence="1" id="KW-0678">Repressor</keyword>
<dbReference type="AlphaFoldDB" id="A0A849AIV9"/>
<dbReference type="RefSeq" id="WP_171155086.1">
    <property type="nucleotide sequence ID" value="NZ_JABENB010000001.1"/>
</dbReference>
<keyword evidence="3" id="KW-0238">DNA-binding</keyword>
<dbReference type="PANTHER" id="PTHR30204">
    <property type="entry name" value="REDOX-CYCLING DRUG-SENSING TRANSCRIPTIONAL ACTIVATOR SOXR"/>
    <property type="match status" value="1"/>
</dbReference>
<evidence type="ECO:0000259" key="5">
    <source>
        <dbReference type="PROSITE" id="PS50937"/>
    </source>
</evidence>
<evidence type="ECO:0000256" key="2">
    <source>
        <dbReference type="ARBA" id="ARBA00023015"/>
    </source>
</evidence>
<evidence type="ECO:0000313" key="6">
    <source>
        <dbReference type="EMBL" id="NNG39903.1"/>
    </source>
</evidence>